<proteinExistence type="predicted"/>
<dbReference type="Proteomes" id="UP001207468">
    <property type="component" value="Unassembled WGS sequence"/>
</dbReference>
<evidence type="ECO:0000313" key="1">
    <source>
        <dbReference type="EMBL" id="KAI9462943.1"/>
    </source>
</evidence>
<dbReference type="EMBL" id="JAGFNK010000163">
    <property type="protein sequence ID" value="KAI9462943.1"/>
    <property type="molecule type" value="Genomic_DNA"/>
</dbReference>
<sequence>MECHCHGGGHDHHVVIGSGDLCQLVCCIDAQPPSPASSLLAATQNENGSSGDSDATGMRDSWSDGILDIVAVLEEGASGMVEAVWDKWTGCWFASKTIIMHEGLLKQLVYELAFLSGLRHMNLPSFGDDKKHGGANSCCEILHLADCLLSGHPSPNTSWGREYTICVDAWLLGLGDEDGLETCD</sequence>
<comment type="caution">
    <text evidence="1">The sequence shown here is derived from an EMBL/GenBank/DDBJ whole genome shotgun (WGS) entry which is preliminary data.</text>
</comment>
<organism evidence="1 2">
    <name type="scientific">Russula earlei</name>
    <dbReference type="NCBI Taxonomy" id="71964"/>
    <lineage>
        <taxon>Eukaryota</taxon>
        <taxon>Fungi</taxon>
        <taxon>Dikarya</taxon>
        <taxon>Basidiomycota</taxon>
        <taxon>Agaricomycotina</taxon>
        <taxon>Agaricomycetes</taxon>
        <taxon>Russulales</taxon>
        <taxon>Russulaceae</taxon>
        <taxon>Russula</taxon>
    </lineage>
</organism>
<gene>
    <name evidence="1" type="ORF">F5148DRAFT_1313791</name>
</gene>
<name>A0ACC0U4Y6_9AGAM</name>
<reference evidence="1" key="1">
    <citation type="submission" date="2021-03" db="EMBL/GenBank/DDBJ databases">
        <title>Evolutionary priming and transition to the ectomycorrhizal habit in an iconic lineage of mushroom-forming fungi: is preadaptation a requirement?</title>
        <authorList>
            <consortium name="DOE Joint Genome Institute"/>
            <person name="Looney B.P."/>
            <person name="Miyauchi S."/>
            <person name="Morin E."/>
            <person name="Drula E."/>
            <person name="Courty P.E."/>
            <person name="Chicoki N."/>
            <person name="Fauchery L."/>
            <person name="Kohler A."/>
            <person name="Kuo A."/>
            <person name="LaButti K."/>
            <person name="Pangilinan J."/>
            <person name="Lipzen A."/>
            <person name="Riley R."/>
            <person name="Andreopoulos W."/>
            <person name="He G."/>
            <person name="Johnson J."/>
            <person name="Barry K.W."/>
            <person name="Grigoriev I.V."/>
            <person name="Nagy L."/>
            <person name="Hibbett D."/>
            <person name="Henrissat B."/>
            <person name="Matheny P.B."/>
            <person name="Labbe J."/>
            <person name="Martin A.F."/>
        </authorList>
    </citation>
    <scope>NUCLEOTIDE SEQUENCE</scope>
    <source>
        <strain evidence="1">BPL698</strain>
    </source>
</reference>
<accession>A0ACC0U4Y6</accession>
<evidence type="ECO:0000313" key="2">
    <source>
        <dbReference type="Proteomes" id="UP001207468"/>
    </source>
</evidence>
<protein>
    <submittedName>
        <fullName evidence="1">Uncharacterized protein</fullName>
    </submittedName>
</protein>
<keyword evidence="2" id="KW-1185">Reference proteome</keyword>